<dbReference type="InterPro" id="IPR005828">
    <property type="entry name" value="MFS_sugar_transport-like"/>
</dbReference>
<feature type="domain" description="Major facilitator superfamily (MFS) profile" evidence="7">
    <location>
        <begin position="22"/>
        <end position="435"/>
    </location>
</feature>
<dbReference type="PANTHER" id="PTHR23508">
    <property type="entry name" value="CARBOXYLIC ACID TRANSPORTER PROTEIN HOMOLOG"/>
    <property type="match status" value="1"/>
</dbReference>
<dbReference type="CDD" id="cd17365">
    <property type="entry name" value="MFS_PcaK_like"/>
    <property type="match status" value="1"/>
</dbReference>
<dbReference type="OrthoDB" id="9787026at2"/>
<proteinExistence type="predicted"/>
<reference evidence="9 11" key="2">
    <citation type="submission" date="2019-07" db="EMBL/GenBank/DDBJ databases">
        <title>Whole genome shotgun sequence of Kocuria flava NBRC 107626.</title>
        <authorList>
            <person name="Hosoyama A."/>
            <person name="Uohara A."/>
            <person name="Ohji S."/>
            <person name="Ichikawa N."/>
        </authorList>
    </citation>
    <scope>NUCLEOTIDE SEQUENCE [LARGE SCALE GENOMIC DNA]</scope>
    <source>
        <strain evidence="9 11">NBRC 107626</strain>
    </source>
</reference>
<keyword evidence="2 6" id="KW-0812">Transmembrane</keyword>
<evidence type="ECO:0000256" key="3">
    <source>
        <dbReference type="ARBA" id="ARBA00022989"/>
    </source>
</evidence>
<dbReference type="RefSeq" id="WP_058859431.1">
    <property type="nucleotide sequence ID" value="NZ_BJZR01000061.1"/>
</dbReference>
<comment type="subcellular location">
    <subcellularLocation>
        <location evidence="1">Cell membrane</location>
        <topology evidence="1">Multi-pass membrane protein</topology>
    </subcellularLocation>
</comment>
<feature type="transmembrane region" description="Helical" evidence="6">
    <location>
        <begin position="121"/>
        <end position="142"/>
    </location>
</feature>
<gene>
    <name evidence="8" type="ORF">AS188_14465</name>
    <name evidence="9" type="ORF">KFL01_20800</name>
</gene>
<evidence type="ECO:0000313" key="10">
    <source>
        <dbReference type="Proteomes" id="UP000057181"/>
    </source>
</evidence>
<dbReference type="InterPro" id="IPR036259">
    <property type="entry name" value="MFS_trans_sf"/>
</dbReference>
<dbReference type="EMBL" id="BJZR01000061">
    <property type="protein sequence ID" value="GEO92774.1"/>
    <property type="molecule type" value="Genomic_DNA"/>
</dbReference>
<accession>A0A0U3GKL2</accession>
<dbReference type="AlphaFoldDB" id="A0A0U3GKL2"/>
<evidence type="ECO:0000313" key="8">
    <source>
        <dbReference type="EMBL" id="ALU40750.1"/>
    </source>
</evidence>
<feature type="transmembrane region" description="Helical" evidence="6">
    <location>
        <begin position="410"/>
        <end position="430"/>
    </location>
</feature>
<evidence type="ECO:0000256" key="6">
    <source>
        <dbReference type="SAM" id="Phobius"/>
    </source>
</evidence>
<dbReference type="Proteomes" id="UP000321155">
    <property type="component" value="Unassembled WGS sequence"/>
</dbReference>
<feature type="transmembrane region" description="Helical" evidence="6">
    <location>
        <begin position="21"/>
        <end position="40"/>
    </location>
</feature>
<feature type="transmembrane region" description="Helical" evidence="6">
    <location>
        <begin position="292"/>
        <end position="310"/>
    </location>
</feature>
<evidence type="ECO:0000256" key="1">
    <source>
        <dbReference type="ARBA" id="ARBA00004651"/>
    </source>
</evidence>
<dbReference type="GO" id="GO:0005886">
    <property type="term" value="C:plasma membrane"/>
    <property type="evidence" value="ECO:0007669"/>
    <property type="project" value="UniProtKB-SubCell"/>
</dbReference>
<evidence type="ECO:0000256" key="2">
    <source>
        <dbReference type="ARBA" id="ARBA00022692"/>
    </source>
</evidence>
<dbReference type="STRING" id="446860.AS188_14465"/>
<dbReference type="PANTHER" id="PTHR23508:SF10">
    <property type="entry name" value="CARBOXYLIC ACID TRANSPORTER PROTEIN HOMOLOG"/>
    <property type="match status" value="1"/>
</dbReference>
<evidence type="ECO:0000259" key="7">
    <source>
        <dbReference type="PROSITE" id="PS50850"/>
    </source>
</evidence>
<dbReference type="PROSITE" id="PS50850">
    <property type="entry name" value="MFS"/>
    <property type="match status" value="1"/>
</dbReference>
<feature type="transmembrane region" description="Helical" evidence="6">
    <location>
        <begin position="149"/>
        <end position="172"/>
    </location>
</feature>
<dbReference type="Pfam" id="PF00083">
    <property type="entry name" value="Sugar_tr"/>
    <property type="match status" value="1"/>
</dbReference>
<dbReference type="SUPFAM" id="SSF103473">
    <property type="entry name" value="MFS general substrate transporter"/>
    <property type="match status" value="1"/>
</dbReference>
<feature type="transmembrane region" description="Helical" evidence="6">
    <location>
        <begin position="60"/>
        <end position="80"/>
    </location>
</feature>
<keyword evidence="3 6" id="KW-1133">Transmembrane helix</keyword>
<organism evidence="8 10">
    <name type="scientific">Kocuria flava</name>
    <dbReference type="NCBI Taxonomy" id="446860"/>
    <lineage>
        <taxon>Bacteria</taxon>
        <taxon>Bacillati</taxon>
        <taxon>Actinomycetota</taxon>
        <taxon>Actinomycetes</taxon>
        <taxon>Micrococcales</taxon>
        <taxon>Micrococcaceae</taxon>
        <taxon>Kocuria</taxon>
    </lineage>
</organism>
<dbReference type="InterPro" id="IPR020846">
    <property type="entry name" value="MFS_dom"/>
</dbReference>
<evidence type="ECO:0000313" key="9">
    <source>
        <dbReference type="EMBL" id="GEO92774.1"/>
    </source>
</evidence>
<dbReference type="GO" id="GO:0046943">
    <property type="term" value="F:carboxylic acid transmembrane transporter activity"/>
    <property type="evidence" value="ECO:0007669"/>
    <property type="project" value="TreeGrafter"/>
</dbReference>
<name>A0A0U3GKL2_9MICC</name>
<evidence type="ECO:0000256" key="4">
    <source>
        <dbReference type="ARBA" id="ARBA00023136"/>
    </source>
</evidence>
<evidence type="ECO:0000256" key="5">
    <source>
        <dbReference type="SAM" id="MobiDB-lite"/>
    </source>
</evidence>
<dbReference type="Proteomes" id="UP000057181">
    <property type="component" value="Chromosome"/>
</dbReference>
<feature type="transmembrane region" description="Helical" evidence="6">
    <location>
        <begin position="92"/>
        <end position="115"/>
    </location>
</feature>
<dbReference type="EMBL" id="CP013254">
    <property type="protein sequence ID" value="ALU40750.1"/>
    <property type="molecule type" value="Genomic_DNA"/>
</dbReference>
<feature type="transmembrane region" description="Helical" evidence="6">
    <location>
        <begin position="253"/>
        <end position="272"/>
    </location>
</feature>
<sequence length="468" mass="48815">MTQPHTIIAEDPRKEARTANWVAAVVCMALLFDGYDLTVYGTVLSTLLDDPSQIGEVTPAMAGALGSYALIGVLVGSLTCGFLGDHFGRRRLILGGIAWFSIGMFITALTTSVAAFGTMRFLTGLGLGVILATAGATIAEFAPAGRRNFYNAIVYSGIPAGGVTAALLGIVLLEPLGWRGLFMLGATPILFLLPLAWFKLPESPRWLLSRGREEEARAAAARTGVPLVEEAVIQQAGAAPAKRGFAAAFSRQFLVATVLLGFMSFSGLLLTYGLNTWLPRIMEGYGFGTNYSLSFLLILNSGAVVGGLIASGVADRLGAQRIVATTFVLAAITLVLMTFRFPAPVLFLFIAVAGVGTLGTQVLIYGFSSNYYTTNARAAGVSWVAGFGRIGGVMGPLIGGWLAAAGIGGASAFYIFGGVALFGALVTVLVPRQRLLEQAEQRVEQVAAAQPRPETLAGPPAGGTGPRA</sequence>
<feature type="transmembrane region" description="Helical" evidence="6">
    <location>
        <begin position="178"/>
        <end position="198"/>
    </location>
</feature>
<keyword evidence="11" id="KW-1185">Reference proteome</keyword>
<feature type="region of interest" description="Disordered" evidence="5">
    <location>
        <begin position="446"/>
        <end position="468"/>
    </location>
</feature>
<feature type="transmembrane region" description="Helical" evidence="6">
    <location>
        <begin position="345"/>
        <end position="367"/>
    </location>
</feature>
<feature type="transmembrane region" description="Helical" evidence="6">
    <location>
        <begin position="322"/>
        <end position="339"/>
    </location>
</feature>
<reference evidence="8 10" key="1">
    <citation type="submission" date="2015-11" db="EMBL/GenBank/DDBJ databases">
        <title>Complete Genome Sequence of Kocuria flava strain HO-9041.</title>
        <authorList>
            <person name="Zhou M."/>
            <person name="Dai J."/>
        </authorList>
    </citation>
    <scope>NUCLEOTIDE SEQUENCE [LARGE SCALE GENOMIC DNA]</scope>
    <source>
        <strain evidence="8 10">HO-9041</strain>
    </source>
</reference>
<dbReference type="KEGG" id="kfv:AS188_14465"/>
<feature type="transmembrane region" description="Helical" evidence="6">
    <location>
        <begin position="379"/>
        <end position="404"/>
    </location>
</feature>
<keyword evidence="4 6" id="KW-0472">Membrane</keyword>
<evidence type="ECO:0000313" key="11">
    <source>
        <dbReference type="Proteomes" id="UP000321155"/>
    </source>
</evidence>
<protein>
    <submittedName>
        <fullName evidence="9">Benzoate transporter</fullName>
    </submittedName>
    <submittedName>
        <fullName evidence="8">MFS transporter</fullName>
    </submittedName>
</protein>
<dbReference type="Gene3D" id="1.20.1250.20">
    <property type="entry name" value="MFS general substrate transporter like domains"/>
    <property type="match status" value="1"/>
</dbReference>